<organism evidence="9 10">
    <name type="scientific">Tauraco erythrolophus</name>
    <name type="common">Red-crested turaco</name>
    <dbReference type="NCBI Taxonomy" id="121530"/>
    <lineage>
        <taxon>Eukaryota</taxon>
        <taxon>Metazoa</taxon>
        <taxon>Chordata</taxon>
        <taxon>Craniata</taxon>
        <taxon>Vertebrata</taxon>
        <taxon>Euteleostomi</taxon>
        <taxon>Archelosauria</taxon>
        <taxon>Archosauria</taxon>
        <taxon>Dinosauria</taxon>
        <taxon>Saurischia</taxon>
        <taxon>Theropoda</taxon>
        <taxon>Coelurosauria</taxon>
        <taxon>Aves</taxon>
        <taxon>Neognathae</taxon>
        <taxon>Neoaves</taxon>
        <taxon>Otidimorphae</taxon>
        <taxon>Musophagiformes</taxon>
        <taxon>Musophagidae</taxon>
        <taxon>Tauraco</taxon>
    </lineage>
</organism>
<dbReference type="GO" id="GO:0005615">
    <property type="term" value="C:extracellular space"/>
    <property type="evidence" value="ECO:0007669"/>
    <property type="project" value="UniProtKB-KW"/>
</dbReference>
<evidence type="ECO:0000256" key="7">
    <source>
        <dbReference type="RuleBase" id="RU003453"/>
    </source>
</evidence>
<dbReference type="PANTHER" id="PTHR14356">
    <property type="entry name" value="INTERLEUKIN-15-RELATED"/>
    <property type="match status" value="1"/>
</dbReference>
<evidence type="ECO:0000313" key="9">
    <source>
        <dbReference type="EMBL" id="KFV14117.1"/>
    </source>
</evidence>
<sequence length="142" mass="16158">MMCKALIFGCIAALMLVTAAYGATLSREEEISIKEQLLNTLIVDLNLLEQSKDKIHLDLYTPNEKQECSWQTLQCYLSEIGTVENEIEDEDADTLQNIQKNLQSLMNLIPRGTGCKICEANDKKKFPAFHQELTNFLRSMLK</sequence>
<dbReference type="SUPFAM" id="SSF47266">
    <property type="entry name" value="4-helical cytokines"/>
    <property type="match status" value="1"/>
</dbReference>
<dbReference type="GO" id="GO:0005126">
    <property type="term" value="F:cytokine receptor binding"/>
    <property type="evidence" value="ECO:0007669"/>
    <property type="project" value="InterPro"/>
</dbReference>
<dbReference type="PANTHER" id="PTHR14356:SF3">
    <property type="entry name" value="INTERLEUKIN-15"/>
    <property type="match status" value="1"/>
</dbReference>
<dbReference type="GO" id="GO:0050778">
    <property type="term" value="P:positive regulation of immune response"/>
    <property type="evidence" value="ECO:0007669"/>
    <property type="project" value="TreeGrafter"/>
</dbReference>
<dbReference type="GO" id="GO:0006955">
    <property type="term" value="P:immune response"/>
    <property type="evidence" value="ECO:0007669"/>
    <property type="project" value="InterPro"/>
</dbReference>
<evidence type="ECO:0000256" key="2">
    <source>
        <dbReference type="ARBA" id="ARBA00006050"/>
    </source>
</evidence>
<evidence type="ECO:0000256" key="6">
    <source>
        <dbReference type="ARBA" id="ARBA00023157"/>
    </source>
</evidence>
<dbReference type="GO" id="GO:0042102">
    <property type="term" value="P:positive regulation of T cell proliferation"/>
    <property type="evidence" value="ECO:0007669"/>
    <property type="project" value="TreeGrafter"/>
</dbReference>
<dbReference type="Proteomes" id="UP000053661">
    <property type="component" value="Unassembled WGS sequence"/>
</dbReference>
<dbReference type="Pfam" id="PF02372">
    <property type="entry name" value="IL15"/>
    <property type="match status" value="1"/>
</dbReference>
<dbReference type="KEGG" id="teo:104375916"/>
<dbReference type="OrthoDB" id="9341057at2759"/>
<name>A0A093CPC5_TAUER</name>
<evidence type="ECO:0000256" key="3">
    <source>
        <dbReference type="ARBA" id="ARBA00022514"/>
    </source>
</evidence>
<gene>
    <name evidence="9" type="ORF">N340_11030</name>
</gene>
<protein>
    <recommendedName>
        <fullName evidence="7">Interleukin</fullName>
    </recommendedName>
</protein>
<dbReference type="EMBL" id="KL462658">
    <property type="protein sequence ID" value="KFV14117.1"/>
    <property type="molecule type" value="Genomic_DNA"/>
</dbReference>
<keyword evidence="6" id="KW-1015">Disulfide bond</keyword>
<keyword evidence="5 8" id="KW-0732">Signal</keyword>
<dbReference type="AlphaFoldDB" id="A0A093CPC5"/>
<dbReference type="Gene3D" id="1.20.1250.70">
    <property type="entry name" value="Interleukin-15/Interleukin-21"/>
    <property type="match status" value="1"/>
</dbReference>
<dbReference type="InterPro" id="IPR009079">
    <property type="entry name" value="4_helix_cytokine-like_core"/>
</dbReference>
<dbReference type="GO" id="GO:0001819">
    <property type="term" value="P:positive regulation of cytokine production"/>
    <property type="evidence" value="ECO:0007669"/>
    <property type="project" value="TreeGrafter"/>
</dbReference>
<keyword evidence="3 7" id="KW-0202">Cytokine</keyword>
<evidence type="ECO:0000313" key="10">
    <source>
        <dbReference type="Proteomes" id="UP000053661"/>
    </source>
</evidence>
<keyword evidence="10" id="KW-1185">Reference proteome</keyword>
<evidence type="ECO:0000256" key="4">
    <source>
        <dbReference type="ARBA" id="ARBA00022525"/>
    </source>
</evidence>
<comment type="similarity">
    <text evidence="2 7">Belongs to the IL-15/IL-21 family.</text>
</comment>
<feature type="signal peptide" evidence="8">
    <location>
        <begin position="1"/>
        <end position="22"/>
    </location>
</feature>
<dbReference type="InterPro" id="IPR003443">
    <property type="entry name" value="IL-15/IL-21_fam"/>
</dbReference>
<dbReference type="GO" id="GO:0042119">
    <property type="term" value="P:neutrophil activation"/>
    <property type="evidence" value="ECO:0007669"/>
    <property type="project" value="TreeGrafter"/>
</dbReference>
<proteinExistence type="inferred from homology"/>
<dbReference type="GO" id="GO:0005125">
    <property type="term" value="F:cytokine activity"/>
    <property type="evidence" value="ECO:0007669"/>
    <property type="project" value="UniProtKB-KW"/>
</dbReference>
<reference evidence="9 10" key="1">
    <citation type="submission" date="2014-04" db="EMBL/GenBank/DDBJ databases">
        <title>Genome evolution of avian class.</title>
        <authorList>
            <person name="Zhang G."/>
            <person name="Li C."/>
        </authorList>
    </citation>
    <scope>NUCLEOTIDE SEQUENCE [LARGE SCALE GENOMIC DNA]</scope>
    <source>
        <strain evidence="9">BGI_N340</strain>
    </source>
</reference>
<evidence type="ECO:0000256" key="8">
    <source>
        <dbReference type="SAM" id="SignalP"/>
    </source>
</evidence>
<evidence type="ECO:0000256" key="1">
    <source>
        <dbReference type="ARBA" id="ARBA00004613"/>
    </source>
</evidence>
<feature type="chain" id="PRO_5001885002" description="Interleukin" evidence="8">
    <location>
        <begin position="23"/>
        <end position="142"/>
    </location>
</feature>
<evidence type="ECO:0000256" key="5">
    <source>
        <dbReference type="ARBA" id="ARBA00022729"/>
    </source>
</evidence>
<comment type="subcellular location">
    <subcellularLocation>
        <location evidence="1">Secreted</location>
    </subcellularLocation>
</comment>
<accession>A0A093CPC5</accession>
<keyword evidence="4" id="KW-0964">Secreted</keyword>